<evidence type="ECO:0000313" key="1">
    <source>
        <dbReference type="EMBL" id="KMZ83402.1"/>
    </source>
</evidence>
<protein>
    <submittedName>
        <fullName evidence="1">Uncharacterized protein</fullName>
    </submittedName>
</protein>
<sequence>MKDNIGVTSTYVNLKRNDLSDLDNYKKCYKNRYSKKKGLAKLDCYYEKKVFDKIDKIYELSRKMKNDKKAFKKEIYNKFDMVNRIMLL</sequence>
<organism evidence="1 2">
    <name type="scientific">Plasmodium vivax (strain Brazil I)</name>
    <dbReference type="NCBI Taxonomy" id="1033975"/>
    <lineage>
        <taxon>Eukaryota</taxon>
        <taxon>Sar</taxon>
        <taxon>Alveolata</taxon>
        <taxon>Apicomplexa</taxon>
        <taxon>Aconoidasida</taxon>
        <taxon>Haemosporida</taxon>
        <taxon>Plasmodiidae</taxon>
        <taxon>Plasmodium</taxon>
        <taxon>Plasmodium (Plasmodium)</taxon>
    </lineage>
</organism>
<dbReference type="Proteomes" id="UP000053327">
    <property type="component" value="Unassembled WGS sequence"/>
</dbReference>
<dbReference type="AlphaFoldDB" id="A0A0J9SN46"/>
<dbReference type="Pfam" id="PF12420">
    <property type="entry name" value="DUF3671"/>
    <property type="match status" value="1"/>
</dbReference>
<name>A0A0J9SN46_PLAV1</name>
<dbReference type="EMBL" id="KQ234903">
    <property type="protein sequence ID" value="KMZ83402.1"/>
    <property type="molecule type" value="Genomic_DNA"/>
</dbReference>
<gene>
    <name evidence="1" type="ORF">PVBG_06044</name>
</gene>
<proteinExistence type="predicted"/>
<dbReference type="OrthoDB" id="389443at2759"/>
<evidence type="ECO:0000313" key="2">
    <source>
        <dbReference type="Proteomes" id="UP000053327"/>
    </source>
</evidence>
<dbReference type="InterPro" id="IPR022139">
    <property type="entry name" value="Fam-L/Fam-M-like_plasmodium"/>
</dbReference>
<reference evidence="1 2" key="1">
    <citation type="submission" date="2011-08" db="EMBL/GenBank/DDBJ databases">
        <title>The Genome Sequence of Plasmodium vivax Brazil I.</title>
        <authorList>
            <consortium name="The Broad Institute Genome Sequencing Platform"/>
            <consortium name="The Broad Institute Genome Sequencing Center for Infectious Disease"/>
            <person name="Neafsey D."/>
            <person name="Carlton J."/>
            <person name="Barnwell J."/>
            <person name="Collins W."/>
            <person name="Escalante A."/>
            <person name="Mullikin J."/>
            <person name="Saul A."/>
            <person name="Guigo R."/>
            <person name="Camara F."/>
            <person name="Young S.K."/>
            <person name="Zeng Q."/>
            <person name="Gargeya S."/>
            <person name="Fitzgerald M."/>
            <person name="Haas B."/>
            <person name="Abouelleil A."/>
            <person name="Alvarado L."/>
            <person name="Arachchi H.M."/>
            <person name="Berlin A."/>
            <person name="Brown A."/>
            <person name="Chapman S.B."/>
            <person name="Chen Z."/>
            <person name="Dunbar C."/>
            <person name="Freedman E."/>
            <person name="Gearin G."/>
            <person name="Gellesch M."/>
            <person name="Goldberg J."/>
            <person name="Griggs A."/>
            <person name="Gujja S."/>
            <person name="Heiman D."/>
            <person name="Howarth C."/>
            <person name="Larson L."/>
            <person name="Lui A."/>
            <person name="MacDonald P.J.P."/>
            <person name="Montmayeur A."/>
            <person name="Murphy C."/>
            <person name="Neiman D."/>
            <person name="Pearson M."/>
            <person name="Priest M."/>
            <person name="Roberts A."/>
            <person name="Saif S."/>
            <person name="Shea T."/>
            <person name="Shenoy N."/>
            <person name="Sisk P."/>
            <person name="Stolte C."/>
            <person name="Sykes S."/>
            <person name="Wortman J."/>
            <person name="Nusbaum C."/>
            <person name="Birren B."/>
        </authorList>
    </citation>
    <scope>NUCLEOTIDE SEQUENCE [LARGE SCALE GENOMIC DNA]</scope>
    <source>
        <strain evidence="1 2">Brazil I</strain>
    </source>
</reference>
<accession>A0A0J9SN46</accession>